<keyword evidence="3" id="KW-1185">Reference proteome</keyword>
<dbReference type="Proteomes" id="UP000612349">
    <property type="component" value="Unassembled WGS sequence"/>
</dbReference>
<evidence type="ECO:0000313" key="3">
    <source>
        <dbReference type="Proteomes" id="UP000612349"/>
    </source>
</evidence>
<reference evidence="2" key="1">
    <citation type="journal article" date="2014" name="Int. J. Syst. Evol. Microbiol.">
        <title>Complete genome sequence of Corynebacterium casei LMG S-19264T (=DSM 44701T), isolated from a smear-ripened cheese.</title>
        <authorList>
            <consortium name="US DOE Joint Genome Institute (JGI-PGF)"/>
            <person name="Walter F."/>
            <person name="Albersmeier A."/>
            <person name="Kalinowski J."/>
            <person name="Ruckert C."/>
        </authorList>
    </citation>
    <scope>NUCLEOTIDE SEQUENCE</scope>
    <source>
        <strain evidence="2">CGMCC 1.15360</strain>
    </source>
</reference>
<feature type="transmembrane region" description="Helical" evidence="1">
    <location>
        <begin position="7"/>
        <end position="32"/>
    </location>
</feature>
<dbReference type="Pfam" id="PF03929">
    <property type="entry name" value="PepSY_TM"/>
    <property type="match status" value="1"/>
</dbReference>
<evidence type="ECO:0000256" key="1">
    <source>
        <dbReference type="SAM" id="Phobius"/>
    </source>
</evidence>
<accession>A0A917DYE5</accession>
<comment type="caution">
    <text evidence="2">The sequence shown here is derived from an EMBL/GenBank/DDBJ whole genome shotgun (WGS) entry which is preliminary data.</text>
</comment>
<dbReference type="AlphaFoldDB" id="A0A917DYE5"/>
<reference evidence="2" key="2">
    <citation type="submission" date="2020-09" db="EMBL/GenBank/DDBJ databases">
        <authorList>
            <person name="Sun Q."/>
            <person name="Zhou Y."/>
        </authorList>
    </citation>
    <scope>NUCLEOTIDE SEQUENCE</scope>
    <source>
        <strain evidence="2">CGMCC 1.15360</strain>
    </source>
</reference>
<keyword evidence="1" id="KW-1133">Transmembrane helix</keyword>
<dbReference type="OrthoDB" id="7503021at2"/>
<evidence type="ECO:0000313" key="2">
    <source>
        <dbReference type="EMBL" id="GGD78497.1"/>
    </source>
</evidence>
<feature type="transmembrane region" description="Helical" evidence="1">
    <location>
        <begin position="88"/>
        <end position="112"/>
    </location>
</feature>
<gene>
    <name evidence="2" type="ORF">GCM10010990_30440</name>
</gene>
<organism evidence="2 3">
    <name type="scientific">Croceicoccus mobilis</name>
    <dbReference type="NCBI Taxonomy" id="1703339"/>
    <lineage>
        <taxon>Bacteria</taxon>
        <taxon>Pseudomonadati</taxon>
        <taxon>Pseudomonadota</taxon>
        <taxon>Alphaproteobacteria</taxon>
        <taxon>Sphingomonadales</taxon>
        <taxon>Erythrobacteraceae</taxon>
        <taxon>Croceicoccus</taxon>
    </lineage>
</organism>
<keyword evidence="1" id="KW-0472">Membrane</keyword>
<dbReference type="InterPro" id="IPR005625">
    <property type="entry name" value="PepSY-ass_TM"/>
</dbReference>
<name>A0A917DYE5_9SPHN</name>
<sequence length="130" mass="14521">MRKWHRWISVFFGIFMLWIAATGFLSQVAVLWPAGEVTPEAAAAATPPEGFTCPDGWRCLPPRADATGIRGMVGTFHHLHSGETFGPIGTAISVLSGLALVFFSISGIWLYVQMWANRSKRSLKPRWFWK</sequence>
<protein>
    <recommendedName>
        <fullName evidence="4">PepSY domain-containing protein</fullName>
    </recommendedName>
</protein>
<keyword evidence="1" id="KW-0812">Transmembrane</keyword>
<evidence type="ECO:0008006" key="4">
    <source>
        <dbReference type="Google" id="ProtNLM"/>
    </source>
</evidence>
<proteinExistence type="predicted"/>
<dbReference type="EMBL" id="BMIP01000007">
    <property type="protein sequence ID" value="GGD78497.1"/>
    <property type="molecule type" value="Genomic_DNA"/>
</dbReference>